<dbReference type="STRING" id="684065.SAMN05421738_10688"/>
<keyword evidence="3" id="KW-1185">Reference proteome</keyword>
<keyword evidence="1" id="KW-0472">Membrane</keyword>
<accession>A0A1I4W1I1</accession>
<feature type="transmembrane region" description="Helical" evidence="1">
    <location>
        <begin position="33"/>
        <end position="51"/>
    </location>
</feature>
<dbReference type="OrthoDB" id="1163261at2"/>
<name>A0A1I4W1I1_9FLAO</name>
<keyword evidence="1" id="KW-0812">Transmembrane</keyword>
<evidence type="ECO:0000256" key="1">
    <source>
        <dbReference type="SAM" id="Phobius"/>
    </source>
</evidence>
<reference evidence="3" key="1">
    <citation type="submission" date="2016-10" db="EMBL/GenBank/DDBJ databases">
        <authorList>
            <person name="Varghese N."/>
            <person name="Submissions S."/>
        </authorList>
    </citation>
    <scope>NUCLEOTIDE SEQUENCE [LARGE SCALE GENOMIC DNA]</scope>
    <source>
        <strain evidence="3">XJ109</strain>
    </source>
</reference>
<dbReference type="EMBL" id="FOUZ01000006">
    <property type="protein sequence ID" value="SFN07290.1"/>
    <property type="molecule type" value="Genomic_DNA"/>
</dbReference>
<feature type="transmembrane region" description="Helical" evidence="1">
    <location>
        <begin position="63"/>
        <end position="89"/>
    </location>
</feature>
<organism evidence="2 3">
    <name type="scientific">Algoriella xinjiangensis</name>
    <dbReference type="NCBI Taxonomy" id="684065"/>
    <lineage>
        <taxon>Bacteria</taxon>
        <taxon>Pseudomonadati</taxon>
        <taxon>Bacteroidota</taxon>
        <taxon>Flavobacteriia</taxon>
        <taxon>Flavobacteriales</taxon>
        <taxon>Weeksellaceae</taxon>
        <taxon>Algoriella</taxon>
    </lineage>
</organism>
<proteinExistence type="predicted"/>
<evidence type="ECO:0000313" key="3">
    <source>
        <dbReference type="Proteomes" id="UP000199149"/>
    </source>
</evidence>
<protein>
    <submittedName>
        <fullName evidence="2">Uncharacterized protein</fullName>
    </submittedName>
</protein>
<dbReference type="RefSeq" id="WP_092907916.1">
    <property type="nucleotide sequence ID" value="NZ_FOUZ01000006.1"/>
</dbReference>
<evidence type="ECO:0000313" key="2">
    <source>
        <dbReference type="EMBL" id="SFN07290.1"/>
    </source>
</evidence>
<gene>
    <name evidence="2" type="ORF">SAMN05421738_10688</name>
</gene>
<sequence length="201" mass="23689">MTKTIKYYIIVSIIIFSVLIILSQVNLQIKGEYTYQIIAWSWIVFTLYIIIKFRKIIYIKIYAIVLLALVGLSILPMAIPFFVIINFLFNTDTIQTIKLNNEYKIEVNKKILAMKRVYIYKTKSKFLVLEKNDNLVRPNYSEIVAKTLDINSDDPNLYNYESEPIQNAKFITINKDSIGIEYQILDKKKIIYHNLNETYGY</sequence>
<dbReference type="Proteomes" id="UP000199149">
    <property type="component" value="Unassembled WGS sequence"/>
</dbReference>
<feature type="transmembrane region" description="Helical" evidence="1">
    <location>
        <begin position="7"/>
        <end position="27"/>
    </location>
</feature>
<keyword evidence="1" id="KW-1133">Transmembrane helix</keyword>
<dbReference type="AlphaFoldDB" id="A0A1I4W1I1"/>